<feature type="domain" description="CBS" evidence="2">
    <location>
        <begin position="61"/>
        <end position="119"/>
    </location>
</feature>
<evidence type="ECO:0000256" key="1">
    <source>
        <dbReference type="PROSITE-ProRule" id="PRU00703"/>
    </source>
</evidence>
<dbReference type="Gene3D" id="3.10.580.10">
    <property type="entry name" value="CBS-domain"/>
    <property type="match status" value="1"/>
</dbReference>
<dbReference type="Pfam" id="PF00571">
    <property type="entry name" value="CBS"/>
    <property type="match status" value="1"/>
</dbReference>
<comment type="caution">
    <text evidence="4">The sequence shown here is derived from an EMBL/GenBank/DDBJ whole genome shotgun (WGS) entry which is preliminary data.</text>
</comment>
<dbReference type="SUPFAM" id="SSF54631">
    <property type="entry name" value="CBS-domain pair"/>
    <property type="match status" value="1"/>
</dbReference>
<dbReference type="RefSeq" id="WP_131775702.1">
    <property type="nucleotide sequence ID" value="NZ_BMOB01000002.1"/>
</dbReference>
<dbReference type="EMBL" id="BMOB01000002">
    <property type="protein sequence ID" value="GGI81767.1"/>
    <property type="molecule type" value="Genomic_DNA"/>
</dbReference>
<dbReference type="InterPro" id="IPR052020">
    <property type="entry name" value="Cyclic_di-GMP/3'3'-cGAMP_PDE"/>
</dbReference>
<dbReference type="PROSITE" id="PS51371">
    <property type="entry name" value="CBS"/>
    <property type="match status" value="1"/>
</dbReference>
<proteinExistence type="predicted"/>
<name>A0A917JS25_9GAMM</name>
<feature type="domain" description="HD-GYP" evidence="3">
    <location>
        <begin position="123"/>
        <end position="325"/>
    </location>
</feature>
<dbReference type="SUPFAM" id="SSF109604">
    <property type="entry name" value="HD-domain/PDEase-like"/>
    <property type="match status" value="1"/>
</dbReference>
<evidence type="ECO:0000313" key="4">
    <source>
        <dbReference type="EMBL" id="GGI81767.1"/>
    </source>
</evidence>
<reference evidence="4" key="2">
    <citation type="submission" date="2020-09" db="EMBL/GenBank/DDBJ databases">
        <authorList>
            <person name="Sun Q."/>
            <person name="Ohkuma M."/>
        </authorList>
    </citation>
    <scope>NUCLEOTIDE SEQUENCE</scope>
    <source>
        <strain evidence="4">JCM 13919</strain>
    </source>
</reference>
<dbReference type="InterPro" id="IPR003607">
    <property type="entry name" value="HD/PDEase_dom"/>
</dbReference>
<protein>
    <recommendedName>
        <fullName evidence="6">Metal dependent phosphohydrolase</fullName>
    </recommendedName>
</protein>
<keyword evidence="1" id="KW-0129">CBS domain</keyword>
<keyword evidence="5" id="KW-1185">Reference proteome</keyword>
<dbReference type="PROSITE" id="PS51832">
    <property type="entry name" value="HD_GYP"/>
    <property type="match status" value="1"/>
</dbReference>
<dbReference type="OrthoDB" id="9764808at2"/>
<accession>A0A917JS25</accession>
<evidence type="ECO:0000313" key="5">
    <source>
        <dbReference type="Proteomes" id="UP000630149"/>
    </source>
</evidence>
<organism evidence="4 5">
    <name type="scientific">Legionella impletisoli</name>
    <dbReference type="NCBI Taxonomy" id="343510"/>
    <lineage>
        <taxon>Bacteria</taxon>
        <taxon>Pseudomonadati</taxon>
        <taxon>Pseudomonadota</taxon>
        <taxon>Gammaproteobacteria</taxon>
        <taxon>Legionellales</taxon>
        <taxon>Legionellaceae</taxon>
        <taxon>Legionella</taxon>
    </lineage>
</organism>
<reference evidence="4" key="1">
    <citation type="journal article" date="2014" name="Int. J. Syst. Evol. Microbiol.">
        <title>Complete genome sequence of Corynebacterium casei LMG S-19264T (=DSM 44701T), isolated from a smear-ripened cheese.</title>
        <authorList>
            <consortium name="US DOE Joint Genome Institute (JGI-PGF)"/>
            <person name="Walter F."/>
            <person name="Albersmeier A."/>
            <person name="Kalinowski J."/>
            <person name="Ruckert C."/>
        </authorList>
    </citation>
    <scope>NUCLEOTIDE SEQUENCE</scope>
    <source>
        <strain evidence="4">JCM 13919</strain>
    </source>
</reference>
<dbReference type="Proteomes" id="UP000630149">
    <property type="component" value="Unassembled WGS sequence"/>
</dbReference>
<dbReference type="PANTHER" id="PTHR45228">
    <property type="entry name" value="CYCLIC DI-GMP PHOSPHODIESTERASE TM_0186-RELATED"/>
    <property type="match status" value="1"/>
</dbReference>
<dbReference type="SMART" id="SM00471">
    <property type="entry name" value="HDc"/>
    <property type="match status" value="1"/>
</dbReference>
<evidence type="ECO:0008006" key="6">
    <source>
        <dbReference type="Google" id="ProtNLM"/>
    </source>
</evidence>
<evidence type="ECO:0000259" key="2">
    <source>
        <dbReference type="PROSITE" id="PS51371"/>
    </source>
</evidence>
<evidence type="ECO:0000259" key="3">
    <source>
        <dbReference type="PROSITE" id="PS51832"/>
    </source>
</evidence>
<dbReference type="InterPro" id="IPR000644">
    <property type="entry name" value="CBS_dom"/>
</dbReference>
<dbReference type="InterPro" id="IPR046342">
    <property type="entry name" value="CBS_dom_sf"/>
</dbReference>
<dbReference type="AlphaFoldDB" id="A0A917JS25"/>
<dbReference type="Pfam" id="PF13487">
    <property type="entry name" value="HD_5"/>
    <property type="match status" value="1"/>
</dbReference>
<dbReference type="InterPro" id="IPR037522">
    <property type="entry name" value="HD_GYP_dom"/>
</dbReference>
<dbReference type="GO" id="GO:0008081">
    <property type="term" value="F:phosphoric diester hydrolase activity"/>
    <property type="evidence" value="ECO:0007669"/>
    <property type="project" value="UniProtKB-ARBA"/>
</dbReference>
<dbReference type="CDD" id="cd00077">
    <property type="entry name" value="HDc"/>
    <property type="match status" value="1"/>
</dbReference>
<dbReference type="Gene3D" id="1.10.3210.10">
    <property type="entry name" value="Hypothetical protein af1432"/>
    <property type="match status" value="1"/>
</dbReference>
<gene>
    <name evidence="4" type="ORF">GCM10007966_07890</name>
</gene>
<sequence>MKQLFAKDCLSKDIALVHEEDRPNIHSNYFAVFRDKQRKKFIGVVSRAKIIHPHRIFADLVSSHSPPAVLPDTPATVCEEKMRANQLDILAVLDEHKKFHGVVTYSSIASSLLELNMTLKATTIQLFDSLRLIVSGVEHYHDSYTLRHEENTGKMMRVIGQALGCNEQYCADLQQAGSLHDIGKLALPSHILDKQTKLNLFERDVIEMHPELGYKMLEKIAHPLGKFAANIALYHHENFDGTGYPLRIKKDQIPLEARICSLCDVYDAMRSDRPYHPATLSHEDTVKIILSKKSDGIFYKFDPTILEAFAEVHDEFDNIFSFSLKANSK</sequence>